<evidence type="ECO:0000256" key="3">
    <source>
        <dbReference type="ARBA" id="ARBA00022741"/>
    </source>
</evidence>
<feature type="compositionally biased region" description="Basic and acidic residues" evidence="16">
    <location>
        <begin position="965"/>
        <end position="985"/>
    </location>
</feature>
<evidence type="ECO:0000256" key="11">
    <source>
        <dbReference type="ARBA" id="ARBA00023235"/>
    </source>
</evidence>
<name>A0A4R0QXQ5_9BIFI</name>
<evidence type="ECO:0000256" key="8">
    <source>
        <dbReference type="ARBA" id="ARBA00022840"/>
    </source>
</evidence>
<dbReference type="Gene3D" id="1.10.486.10">
    <property type="entry name" value="PCRA, domain 4"/>
    <property type="match status" value="1"/>
</dbReference>
<proteinExistence type="inferred from homology"/>
<dbReference type="InterPro" id="IPR011335">
    <property type="entry name" value="Restrct_endonuc-II-like"/>
</dbReference>
<accession>A0A4R0QXQ5</accession>
<protein>
    <recommendedName>
        <fullName evidence="13">DNA 3'-5' helicase</fullName>
        <ecNumber evidence="13">5.6.2.4</ecNumber>
    </recommendedName>
</protein>
<keyword evidence="8 15" id="KW-0067">ATP-binding</keyword>
<dbReference type="GO" id="GO:0033202">
    <property type="term" value="C:DNA helicase complex"/>
    <property type="evidence" value="ECO:0007669"/>
    <property type="project" value="TreeGrafter"/>
</dbReference>
<dbReference type="Gene3D" id="1.10.10.160">
    <property type="match status" value="1"/>
</dbReference>
<dbReference type="Gene3D" id="3.40.50.300">
    <property type="entry name" value="P-loop containing nucleotide triphosphate hydrolases"/>
    <property type="match status" value="4"/>
</dbReference>
<reference evidence="19 20" key="1">
    <citation type="submission" date="2018-12" db="EMBL/GenBank/DDBJ databases">
        <title>Alloscrdovia theropitheci sp. nov: a novel taxon from the feces of the bleeding-herat monkey (Theropithecus geleda).</title>
        <authorList>
            <person name="Modesto M."/>
        </authorList>
    </citation>
    <scope>NUCLEOTIDE SEQUENCE [LARGE SCALE GENOMIC DNA]</scope>
    <source>
        <strain evidence="19 20">GLDI4/2</strain>
    </source>
</reference>
<evidence type="ECO:0000256" key="14">
    <source>
        <dbReference type="ARBA" id="ARBA00048988"/>
    </source>
</evidence>
<dbReference type="SUPFAM" id="SSF52540">
    <property type="entry name" value="P-loop containing nucleoside triphosphate hydrolases"/>
    <property type="match status" value="1"/>
</dbReference>
<evidence type="ECO:0000259" key="17">
    <source>
        <dbReference type="PROSITE" id="PS51198"/>
    </source>
</evidence>
<organism evidence="19 20">
    <name type="scientific">Alloscardovia theropitheci</name>
    <dbReference type="NCBI Taxonomy" id="2496842"/>
    <lineage>
        <taxon>Bacteria</taxon>
        <taxon>Bacillati</taxon>
        <taxon>Actinomycetota</taxon>
        <taxon>Actinomycetes</taxon>
        <taxon>Bifidobacteriales</taxon>
        <taxon>Bifidobacteriaceae</taxon>
        <taxon>Alloscardovia</taxon>
    </lineage>
</organism>
<dbReference type="GO" id="GO:0000725">
    <property type="term" value="P:recombinational repair"/>
    <property type="evidence" value="ECO:0007669"/>
    <property type="project" value="TreeGrafter"/>
</dbReference>
<keyword evidence="20" id="KW-1185">Reference proteome</keyword>
<dbReference type="EMBL" id="RXLP01000017">
    <property type="protein sequence ID" value="TCD54430.1"/>
    <property type="molecule type" value="Genomic_DNA"/>
</dbReference>
<dbReference type="InterPro" id="IPR027417">
    <property type="entry name" value="P-loop_NTPase"/>
</dbReference>
<evidence type="ECO:0000256" key="9">
    <source>
        <dbReference type="ARBA" id="ARBA00023125"/>
    </source>
</evidence>
<keyword evidence="3 15" id="KW-0547">Nucleotide-binding</keyword>
<dbReference type="GO" id="GO:0003677">
    <property type="term" value="F:DNA binding"/>
    <property type="evidence" value="ECO:0007669"/>
    <property type="project" value="UniProtKB-KW"/>
</dbReference>
<sequence>MAEFTLTDEQSRIVHADKNETMLIVAGAGSGKTFTMTERIIQLISSGVAPQKILGLTFTKAAATELLTRVSAAVQKQRISNASSIDKGSFDFSDAHADNAFMKPEVYTYDAFFQSIVRQYGLLVGFDPNTIPLSAAGAYQLADQVVHEHLRQALSEIAQLSENTGETGSSNSDANSNSSIDDINSYSVFVNNIVALSDAMSSCMIDKTCTTMDEAADRIEKWDDAFIKHLDEIIERDYPEERHLPDFGQPVGLFKGKTESGYKKWHDTKARDYIANVLVEMREKTRMRSVYVRYVKLFAQKKREMRMAQFSDFTIAAMQLVQRFPWIGEQYRSRFTHVFLDEYQDSSTAQASLIVQLFAPHGVSSNDSSALTAVGDPYQAIYAWRGAAPGAFISFLKQTGASSPLSLSKTVRNPRIVLDVANAVTQPLRAGHYDAYGRQGTIKLQEVKVSELSTLSESITGSFAAVTYTTRAQEIDGVVRYAKKAIEKSRQANDRLIAAGKPARSGPFVAVLLRSKTHMREFADALTDAGISVQVDGVQSALDRPDARDIINFLHVISDHANSDAMLNLLASTRYAMSARDLRALSHAANMHNSDMQKRLLDSMGVEKPDRNSWALPPVATLIDIMTLPDKSRQVILDKYFTGSSYGRQRIEECAQQIAFVQSRNKSNLEDIIRATGKALGVDIDVAVAYAISYAKGYTGKAQPVASTDSIVELAQTYENELSEGQKSTLSGFLAWLDSGMATSPDNPTLIGSAQADVTICTVHHSKGLEWDSVIIPEINNGTFPSNQGSHLSFEDVDDAEAYEFGRYSTSAQTWVTDSTDVPYPVRVDKDAVAHFADIDEFSSQIPDGFELENLVDGKVAFRSSENLSDIMSLREESGQTVLEDERRLIYVAITRARRDVIMMGILKTTGEITDTFKPVGFIPEEMALSYGTPDFTKTSKFLAEAQEYLRGSRVAEQFSAENDSAEKGTVEKGSAEKDSAEKFSDGTSSAEKYIDLSRMFADCGFIDTPRGFFVGDDAFEYASATVGQAIEAARHAEQNIDYEIYVHPRAIDERIEPELNASAAIFSAEAEIPSRAGALRERAELVHRTLQTLGFSHTSDDNDQRILESAQRIQSGRNTSVTAIQREISDDFNADEQTADMRSKFEQLRRAKAIVRPIPNLALYSWQGELTAANRGTVFHAFAQRYFTPEAQLNDDVFAQTKAAIRAEVEAEKPVTAVEKEMHKWKERLLESPFALDDCDGVEVPFAYVPQRIQHAVVGVIDAIFEGEQLGDSPIARAAHAQGRHIRYTVIDWKTGRRPVSPEEIEHKLLQVDMYRAIVATLRGVDIEEVDAALYYVSEEDRSLRAICANVKTAEEIEEIFAGNAVNGDSADSTRLLSDRED</sequence>
<evidence type="ECO:0000256" key="7">
    <source>
        <dbReference type="ARBA" id="ARBA00022839"/>
    </source>
</evidence>
<keyword evidence="2" id="KW-0540">Nuclease</keyword>
<dbReference type="Pfam" id="PF12705">
    <property type="entry name" value="PDDEXK_1"/>
    <property type="match status" value="1"/>
</dbReference>
<evidence type="ECO:0000256" key="4">
    <source>
        <dbReference type="ARBA" id="ARBA00022763"/>
    </source>
</evidence>
<keyword evidence="7" id="KW-0269">Exonuclease</keyword>
<dbReference type="InterPro" id="IPR000212">
    <property type="entry name" value="DNA_helicase_UvrD/REP"/>
</dbReference>
<feature type="region of interest" description="Disordered" evidence="16">
    <location>
        <begin position="960"/>
        <end position="985"/>
    </location>
</feature>
<keyword evidence="9" id="KW-0238">DNA-binding</keyword>
<feature type="domain" description="UvrD-like helicase ATP-binding" evidence="17">
    <location>
        <begin position="5"/>
        <end position="414"/>
    </location>
</feature>
<evidence type="ECO:0000313" key="20">
    <source>
        <dbReference type="Proteomes" id="UP000291289"/>
    </source>
</evidence>
<dbReference type="Gene3D" id="3.90.320.10">
    <property type="match status" value="1"/>
</dbReference>
<dbReference type="PANTHER" id="PTHR11070">
    <property type="entry name" value="UVRD / RECB / PCRA DNA HELICASE FAMILY MEMBER"/>
    <property type="match status" value="1"/>
</dbReference>
<evidence type="ECO:0000256" key="13">
    <source>
        <dbReference type="ARBA" id="ARBA00034808"/>
    </source>
</evidence>
<dbReference type="InterPro" id="IPR013986">
    <property type="entry name" value="DExx_box_DNA_helicase_dom_sf"/>
</dbReference>
<feature type="domain" description="UvrD-like helicase C-terminal" evidence="18">
    <location>
        <begin position="415"/>
        <end position="768"/>
    </location>
</feature>
<dbReference type="Proteomes" id="UP000291289">
    <property type="component" value="Unassembled WGS sequence"/>
</dbReference>
<comment type="caution">
    <text evidence="19">The sequence shown here is derived from an EMBL/GenBank/DDBJ whole genome shotgun (WGS) entry which is preliminary data.</text>
</comment>
<evidence type="ECO:0000256" key="5">
    <source>
        <dbReference type="ARBA" id="ARBA00022801"/>
    </source>
</evidence>
<evidence type="ECO:0000256" key="1">
    <source>
        <dbReference type="ARBA" id="ARBA00009922"/>
    </source>
</evidence>
<evidence type="ECO:0000256" key="16">
    <source>
        <dbReference type="SAM" id="MobiDB-lite"/>
    </source>
</evidence>
<dbReference type="PROSITE" id="PS51217">
    <property type="entry name" value="UVRD_HELICASE_CTER"/>
    <property type="match status" value="1"/>
</dbReference>
<keyword evidence="6 15" id="KW-0347">Helicase</keyword>
<dbReference type="GO" id="GO:0005524">
    <property type="term" value="F:ATP binding"/>
    <property type="evidence" value="ECO:0007669"/>
    <property type="project" value="UniProtKB-UniRule"/>
</dbReference>
<dbReference type="SUPFAM" id="SSF52980">
    <property type="entry name" value="Restriction endonuclease-like"/>
    <property type="match status" value="1"/>
</dbReference>
<evidence type="ECO:0000256" key="10">
    <source>
        <dbReference type="ARBA" id="ARBA00023204"/>
    </source>
</evidence>
<dbReference type="InterPro" id="IPR014016">
    <property type="entry name" value="UvrD-like_ATP-bd"/>
</dbReference>
<dbReference type="GO" id="GO:0005829">
    <property type="term" value="C:cytosol"/>
    <property type="evidence" value="ECO:0007669"/>
    <property type="project" value="TreeGrafter"/>
</dbReference>
<evidence type="ECO:0000256" key="15">
    <source>
        <dbReference type="PROSITE-ProRule" id="PRU00560"/>
    </source>
</evidence>
<keyword evidence="5 15" id="KW-0378">Hydrolase</keyword>
<evidence type="ECO:0000256" key="2">
    <source>
        <dbReference type="ARBA" id="ARBA00022722"/>
    </source>
</evidence>
<dbReference type="InterPro" id="IPR038726">
    <property type="entry name" value="PDDEXK_AddAB-type"/>
</dbReference>
<evidence type="ECO:0000259" key="18">
    <source>
        <dbReference type="PROSITE" id="PS51217"/>
    </source>
</evidence>
<dbReference type="PROSITE" id="PS51198">
    <property type="entry name" value="UVRD_HELICASE_ATP_BIND"/>
    <property type="match status" value="1"/>
</dbReference>
<dbReference type="Pfam" id="PF13361">
    <property type="entry name" value="UvrD_C"/>
    <property type="match status" value="1"/>
</dbReference>
<dbReference type="InterPro" id="IPR014017">
    <property type="entry name" value="DNA_helicase_UvrD-like_C"/>
</dbReference>
<dbReference type="GO" id="GO:0004527">
    <property type="term" value="F:exonuclease activity"/>
    <property type="evidence" value="ECO:0007669"/>
    <property type="project" value="UniProtKB-KW"/>
</dbReference>
<dbReference type="PANTHER" id="PTHR11070:SF55">
    <property type="entry name" value="DNA 3'-5' HELICASE"/>
    <property type="match status" value="1"/>
</dbReference>
<keyword evidence="10" id="KW-0234">DNA repair</keyword>
<comment type="catalytic activity">
    <reaction evidence="14">
        <text>ATP + H2O = ADP + phosphate + H(+)</text>
        <dbReference type="Rhea" id="RHEA:13065"/>
        <dbReference type="ChEBI" id="CHEBI:15377"/>
        <dbReference type="ChEBI" id="CHEBI:15378"/>
        <dbReference type="ChEBI" id="CHEBI:30616"/>
        <dbReference type="ChEBI" id="CHEBI:43474"/>
        <dbReference type="ChEBI" id="CHEBI:456216"/>
        <dbReference type="EC" id="5.6.2.4"/>
    </reaction>
</comment>
<keyword evidence="11" id="KW-0413">Isomerase</keyword>
<evidence type="ECO:0000313" key="19">
    <source>
        <dbReference type="EMBL" id="TCD54430.1"/>
    </source>
</evidence>
<dbReference type="InterPro" id="IPR011604">
    <property type="entry name" value="PDDEXK-like_dom_sf"/>
</dbReference>
<evidence type="ECO:0000256" key="6">
    <source>
        <dbReference type="ARBA" id="ARBA00022806"/>
    </source>
</evidence>
<dbReference type="OrthoDB" id="4812256at2"/>
<dbReference type="EC" id="5.6.2.4" evidence="13"/>
<evidence type="ECO:0000256" key="12">
    <source>
        <dbReference type="ARBA" id="ARBA00034617"/>
    </source>
</evidence>
<comment type="catalytic activity">
    <reaction evidence="12">
        <text>Couples ATP hydrolysis with the unwinding of duplex DNA by translocating in the 3'-5' direction.</text>
        <dbReference type="EC" id="5.6.2.4"/>
    </reaction>
</comment>
<feature type="binding site" evidence="15">
    <location>
        <begin position="26"/>
        <end position="33"/>
    </location>
    <ligand>
        <name>ATP</name>
        <dbReference type="ChEBI" id="CHEBI:30616"/>
    </ligand>
</feature>
<gene>
    <name evidence="19" type="ORF">EJ419_03420</name>
</gene>
<dbReference type="GO" id="GO:0043138">
    <property type="term" value="F:3'-5' DNA helicase activity"/>
    <property type="evidence" value="ECO:0007669"/>
    <property type="project" value="UniProtKB-EC"/>
</dbReference>
<comment type="similarity">
    <text evidence="1">Belongs to the helicase family. UvrD subfamily.</text>
</comment>
<dbReference type="Pfam" id="PF00580">
    <property type="entry name" value="UvrD-helicase"/>
    <property type="match status" value="1"/>
</dbReference>
<keyword evidence="4" id="KW-0227">DNA damage</keyword>